<keyword evidence="2" id="KW-1185">Reference proteome</keyword>
<evidence type="ECO:0000313" key="2">
    <source>
        <dbReference type="Proteomes" id="UP000637720"/>
    </source>
</evidence>
<proteinExistence type="predicted"/>
<dbReference type="AlphaFoldDB" id="A0A8J3FD03"/>
<gene>
    <name evidence="1" type="ORF">GCM10007043_23300</name>
</gene>
<reference evidence="1" key="1">
    <citation type="journal article" date="2014" name="Int. J. Syst. Evol. Microbiol.">
        <title>Complete genome sequence of Corynebacterium casei LMG S-19264T (=DSM 44701T), isolated from a smear-ripened cheese.</title>
        <authorList>
            <consortium name="US DOE Joint Genome Institute (JGI-PGF)"/>
            <person name="Walter F."/>
            <person name="Albersmeier A."/>
            <person name="Kalinowski J."/>
            <person name="Ruckert C."/>
        </authorList>
    </citation>
    <scope>NUCLEOTIDE SEQUENCE</scope>
    <source>
        <strain evidence="1">JCM 14719</strain>
    </source>
</reference>
<comment type="caution">
    <text evidence="1">The sequence shown here is derived from an EMBL/GenBank/DDBJ whole genome shotgun (WGS) entry which is preliminary data.</text>
</comment>
<dbReference type="EMBL" id="BMOF01000087">
    <property type="protein sequence ID" value="GGK08573.1"/>
    <property type="molecule type" value="Genomic_DNA"/>
</dbReference>
<protein>
    <submittedName>
        <fullName evidence="1">Uncharacterized protein</fullName>
    </submittedName>
</protein>
<accession>A0A8J3FD03</accession>
<organism evidence="1 2">
    <name type="scientific">Calditerricola satsumensis</name>
    <dbReference type="NCBI Taxonomy" id="373054"/>
    <lineage>
        <taxon>Bacteria</taxon>
        <taxon>Bacillati</taxon>
        <taxon>Bacillota</taxon>
        <taxon>Bacilli</taxon>
        <taxon>Bacillales</taxon>
        <taxon>Bacillaceae</taxon>
        <taxon>Calditerricola</taxon>
    </lineage>
</organism>
<dbReference type="Proteomes" id="UP000637720">
    <property type="component" value="Unassembled WGS sequence"/>
</dbReference>
<sequence length="215" mass="25524">MGTRYLAASWQGLVQYVVYLVSRGYYFYHITYFPLKKKDKFAEIDRKLIGKYKADLSKFQRYRRKAKGLANFVYVRWHNIAIILHTLGEIEEGIVYDDQFHDIRERPLEIKVSDLTALVIRIIDGRVTVRLSRETYEGLRIVLYETAKTKDKQLMLNEFRKIDAFPSWAGIFEQKQNLARYLVKQARRNEVKLTLGEVHITRKRTPVQVFAEQEI</sequence>
<dbReference type="RefSeq" id="WP_054672444.1">
    <property type="nucleotide sequence ID" value="NZ_BMOF01000087.1"/>
</dbReference>
<reference evidence="1" key="2">
    <citation type="submission" date="2020-09" db="EMBL/GenBank/DDBJ databases">
        <authorList>
            <person name="Sun Q."/>
            <person name="Ohkuma M."/>
        </authorList>
    </citation>
    <scope>NUCLEOTIDE SEQUENCE</scope>
    <source>
        <strain evidence="1">JCM 14719</strain>
    </source>
</reference>
<evidence type="ECO:0000313" key="1">
    <source>
        <dbReference type="EMBL" id="GGK08573.1"/>
    </source>
</evidence>
<name>A0A8J3FD03_9BACI</name>